<protein>
    <recommendedName>
        <fullName evidence="3">FAS1 domain-containing protein</fullName>
    </recommendedName>
</protein>
<evidence type="ECO:0000313" key="5">
    <source>
        <dbReference type="Proteomes" id="UP001303473"/>
    </source>
</evidence>
<dbReference type="Gene3D" id="2.30.180.10">
    <property type="entry name" value="FAS1 domain"/>
    <property type="match status" value="2"/>
</dbReference>
<evidence type="ECO:0000313" key="4">
    <source>
        <dbReference type="EMBL" id="KAK3941923.1"/>
    </source>
</evidence>
<dbReference type="InterPro" id="IPR050904">
    <property type="entry name" value="Adhesion/Biosynth-related"/>
</dbReference>
<feature type="domain" description="FAS1" evidence="3">
    <location>
        <begin position="19"/>
        <end position="167"/>
    </location>
</feature>
<dbReference type="Pfam" id="PF02469">
    <property type="entry name" value="Fasciclin"/>
    <property type="match status" value="2"/>
</dbReference>
<keyword evidence="1" id="KW-0812">Transmembrane</keyword>
<evidence type="ECO:0000256" key="1">
    <source>
        <dbReference type="SAM" id="Phobius"/>
    </source>
</evidence>
<dbReference type="GO" id="GO:0016236">
    <property type="term" value="P:macroautophagy"/>
    <property type="evidence" value="ECO:0007669"/>
    <property type="project" value="TreeGrafter"/>
</dbReference>
<reference evidence="5" key="1">
    <citation type="journal article" date="2023" name="Mol. Phylogenet. Evol.">
        <title>Genome-scale phylogeny and comparative genomics of the fungal order Sordariales.</title>
        <authorList>
            <person name="Hensen N."/>
            <person name="Bonometti L."/>
            <person name="Westerberg I."/>
            <person name="Brannstrom I.O."/>
            <person name="Guillou S."/>
            <person name="Cros-Aarteil S."/>
            <person name="Calhoun S."/>
            <person name="Haridas S."/>
            <person name="Kuo A."/>
            <person name="Mondo S."/>
            <person name="Pangilinan J."/>
            <person name="Riley R."/>
            <person name="LaButti K."/>
            <person name="Andreopoulos B."/>
            <person name="Lipzen A."/>
            <person name="Chen C."/>
            <person name="Yan M."/>
            <person name="Daum C."/>
            <person name="Ng V."/>
            <person name="Clum A."/>
            <person name="Steindorff A."/>
            <person name="Ohm R.A."/>
            <person name="Martin F."/>
            <person name="Silar P."/>
            <person name="Natvig D.O."/>
            <person name="Lalanne C."/>
            <person name="Gautier V."/>
            <person name="Ament-Velasquez S.L."/>
            <person name="Kruys A."/>
            <person name="Hutchinson M.I."/>
            <person name="Powell A.J."/>
            <person name="Barry K."/>
            <person name="Miller A.N."/>
            <person name="Grigoriev I.V."/>
            <person name="Debuchy R."/>
            <person name="Gladieux P."/>
            <person name="Hiltunen Thoren M."/>
            <person name="Johannesson H."/>
        </authorList>
    </citation>
    <scope>NUCLEOTIDE SEQUENCE [LARGE SCALE GENOMIC DNA]</scope>
    <source>
        <strain evidence="5">CBS 340.73</strain>
    </source>
</reference>
<feature type="signal peptide" evidence="2">
    <location>
        <begin position="1"/>
        <end position="18"/>
    </location>
</feature>
<gene>
    <name evidence="4" type="ORF">QBC46DRAFT_428745</name>
</gene>
<keyword evidence="5" id="KW-1185">Reference proteome</keyword>
<sequence>MRLLHLLPLAPLASYVSAAALTAVLAANNASLSTLSTLLATVPDVVTMLSSAQNITILAPSNDAFTKLMARNPNSAQLMQNPRLLTGVLQYHVLSGKIPSSDFSTTPKFASSMLTTPFANVTGGQRVELVKVNNTAMIFSGFKQGSMVSVADVMFDGGVVHVVDTVLTVPATPSDTAVDTGLTSLAGALTAVQLVDAVDALSDVTIFAPSNAAFAAIGGGLGALSTQDITGILGYHVVQGVKFSSDLLQNGQITLGPTVQGGNVTVRRENGQLFVNSAKIVLADVLSTNGVVHVIDNVLNPSNTTATPNPSATTQSPAFGGASAVAEAPFTSGISPTTTFVPATVPLNAAGGAFAAVPTAALVLGAAAAMLVV</sequence>
<proteinExistence type="predicted"/>
<dbReference type="PANTHER" id="PTHR10900:SF77">
    <property type="entry name" value="FI19380P1"/>
    <property type="match status" value="1"/>
</dbReference>
<dbReference type="InterPro" id="IPR000782">
    <property type="entry name" value="FAS1_domain"/>
</dbReference>
<dbReference type="FunFam" id="2.30.180.10:FF:000032">
    <property type="entry name" value="Fasciclin domain-containing protein, putative"/>
    <property type="match status" value="1"/>
</dbReference>
<name>A0AAN6NBW7_9PEZI</name>
<dbReference type="Proteomes" id="UP001303473">
    <property type="component" value="Unassembled WGS sequence"/>
</dbReference>
<evidence type="ECO:0000259" key="3">
    <source>
        <dbReference type="PROSITE" id="PS50213"/>
    </source>
</evidence>
<comment type="caution">
    <text evidence="4">The sequence shown here is derived from an EMBL/GenBank/DDBJ whole genome shotgun (WGS) entry which is preliminary data.</text>
</comment>
<organism evidence="4 5">
    <name type="scientific">Diplogelasinospora grovesii</name>
    <dbReference type="NCBI Taxonomy" id="303347"/>
    <lineage>
        <taxon>Eukaryota</taxon>
        <taxon>Fungi</taxon>
        <taxon>Dikarya</taxon>
        <taxon>Ascomycota</taxon>
        <taxon>Pezizomycotina</taxon>
        <taxon>Sordariomycetes</taxon>
        <taxon>Sordariomycetidae</taxon>
        <taxon>Sordariales</taxon>
        <taxon>Diplogelasinosporaceae</taxon>
        <taxon>Diplogelasinospora</taxon>
    </lineage>
</organism>
<evidence type="ECO:0000256" key="2">
    <source>
        <dbReference type="SAM" id="SignalP"/>
    </source>
</evidence>
<keyword evidence="1" id="KW-1133">Transmembrane helix</keyword>
<dbReference type="PANTHER" id="PTHR10900">
    <property type="entry name" value="PERIOSTIN-RELATED"/>
    <property type="match status" value="1"/>
</dbReference>
<dbReference type="AlphaFoldDB" id="A0AAN6NBW7"/>
<keyword evidence="2" id="KW-0732">Signal</keyword>
<dbReference type="InterPro" id="IPR036378">
    <property type="entry name" value="FAS1_dom_sf"/>
</dbReference>
<feature type="chain" id="PRO_5043054697" description="FAS1 domain-containing protein" evidence="2">
    <location>
        <begin position="19"/>
        <end position="373"/>
    </location>
</feature>
<dbReference type="EMBL" id="MU853778">
    <property type="protein sequence ID" value="KAK3941923.1"/>
    <property type="molecule type" value="Genomic_DNA"/>
</dbReference>
<dbReference type="GO" id="GO:0000329">
    <property type="term" value="C:fungal-type vacuole membrane"/>
    <property type="evidence" value="ECO:0007669"/>
    <property type="project" value="TreeGrafter"/>
</dbReference>
<accession>A0AAN6NBW7</accession>
<dbReference type="SMART" id="SM00554">
    <property type="entry name" value="FAS1"/>
    <property type="match status" value="2"/>
</dbReference>
<keyword evidence="1" id="KW-0472">Membrane</keyword>
<feature type="transmembrane region" description="Helical" evidence="1">
    <location>
        <begin position="349"/>
        <end position="372"/>
    </location>
</feature>
<feature type="domain" description="FAS1" evidence="3">
    <location>
        <begin position="169"/>
        <end position="299"/>
    </location>
</feature>
<dbReference type="PROSITE" id="PS50213">
    <property type="entry name" value="FAS1"/>
    <property type="match status" value="2"/>
</dbReference>
<dbReference type="SUPFAM" id="SSF82153">
    <property type="entry name" value="FAS1 domain"/>
    <property type="match status" value="2"/>
</dbReference>